<dbReference type="RefSeq" id="WP_198101457.1">
    <property type="nucleotide sequence ID" value="NZ_JAEDAL010000007.1"/>
</dbReference>
<feature type="transmembrane region" description="Helical" evidence="1">
    <location>
        <begin position="98"/>
        <end position="119"/>
    </location>
</feature>
<evidence type="ECO:0000313" key="3">
    <source>
        <dbReference type="Proteomes" id="UP000620139"/>
    </source>
</evidence>
<comment type="caution">
    <text evidence="2">The sequence shown here is derived from an EMBL/GenBank/DDBJ whole genome shotgun (WGS) entry which is preliminary data.</text>
</comment>
<evidence type="ECO:0000313" key="2">
    <source>
        <dbReference type="EMBL" id="MBH9553842.1"/>
    </source>
</evidence>
<sequence length="133" mass="14241">MDTLSPVSNSNPPSARARGSRSATLTAVVALIALGVLWETLWAPTGSGRLAIKVLPLCLALPGLLRYRLYTYRWLALLVWLYIAEGLVRGPSGVGVEAALGWIEVLLGCLVFGSATAHIRWRLADGRAQTESA</sequence>
<proteinExistence type="predicted"/>
<keyword evidence="1" id="KW-1133">Transmembrane helix</keyword>
<name>A0A931IXR5_9BURK</name>
<dbReference type="EMBL" id="JAEDAL010000007">
    <property type="protein sequence ID" value="MBH9553842.1"/>
    <property type="molecule type" value="Genomic_DNA"/>
</dbReference>
<keyword evidence="1" id="KW-0812">Transmembrane</keyword>
<feature type="transmembrane region" description="Helical" evidence="1">
    <location>
        <begin position="74"/>
        <end position="92"/>
    </location>
</feature>
<reference evidence="2" key="1">
    <citation type="submission" date="2020-12" db="EMBL/GenBank/DDBJ databases">
        <title>The genome sequence of Inhella sp. 4Y17.</title>
        <authorList>
            <person name="Liu Y."/>
        </authorList>
    </citation>
    <scope>NUCLEOTIDE SEQUENCE</scope>
    <source>
        <strain evidence="2">4Y10</strain>
    </source>
</reference>
<dbReference type="AlphaFoldDB" id="A0A931IXR5"/>
<dbReference type="InterPro" id="IPR018643">
    <property type="entry name" value="DUF2069_membrane"/>
</dbReference>
<accession>A0A931IXR5</accession>
<dbReference type="Proteomes" id="UP000620139">
    <property type="component" value="Unassembled WGS sequence"/>
</dbReference>
<gene>
    <name evidence="2" type="ORF">I7X43_13415</name>
</gene>
<keyword evidence="3" id="KW-1185">Reference proteome</keyword>
<protein>
    <submittedName>
        <fullName evidence="2">DUF2069 domain-containing protein</fullName>
    </submittedName>
</protein>
<evidence type="ECO:0000256" key="1">
    <source>
        <dbReference type="SAM" id="Phobius"/>
    </source>
</evidence>
<feature type="transmembrane region" description="Helical" evidence="1">
    <location>
        <begin position="21"/>
        <end position="38"/>
    </location>
</feature>
<keyword evidence="1" id="KW-0472">Membrane</keyword>
<dbReference type="Pfam" id="PF09842">
    <property type="entry name" value="DUF2069"/>
    <property type="match status" value="1"/>
</dbReference>
<organism evidence="2 3">
    <name type="scientific">Inhella gelatinilytica</name>
    <dbReference type="NCBI Taxonomy" id="2795030"/>
    <lineage>
        <taxon>Bacteria</taxon>
        <taxon>Pseudomonadati</taxon>
        <taxon>Pseudomonadota</taxon>
        <taxon>Betaproteobacteria</taxon>
        <taxon>Burkholderiales</taxon>
        <taxon>Sphaerotilaceae</taxon>
        <taxon>Inhella</taxon>
    </lineage>
</organism>